<gene>
    <name evidence="16" type="ORF">F1003_12250</name>
</gene>
<keyword evidence="16" id="KW-0675">Receptor</keyword>
<evidence type="ECO:0000256" key="11">
    <source>
        <dbReference type="PROSITE-ProRule" id="PRU01360"/>
    </source>
</evidence>
<keyword evidence="9 11" id="KW-0472">Membrane</keyword>
<protein>
    <submittedName>
        <fullName evidence="16">TonB-dependent receptor</fullName>
    </submittedName>
</protein>
<evidence type="ECO:0000256" key="9">
    <source>
        <dbReference type="ARBA" id="ARBA00023136"/>
    </source>
</evidence>
<dbReference type="InterPro" id="IPR000531">
    <property type="entry name" value="Beta-barrel_TonB"/>
</dbReference>
<evidence type="ECO:0000256" key="1">
    <source>
        <dbReference type="ARBA" id="ARBA00004571"/>
    </source>
</evidence>
<dbReference type="GO" id="GO:0009279">
    <property type="term" value="C:cell outer membrane"/>
    <property type="evidence" value="ECO:0007669"/>
    <property type="project" value="UniProtKB-SubCell"/>
</dbReference>
<dbReference type="Pfam" id="PF07715">
    <property type="entry name" value="Plug"/>
    <property type="match status" value="1"/>
</dbReference>
<comment type="similarity">
    <text evidence="11 12">Belongs to the TonB-dependent receptor family.</text>
</comment>
<proteinExistence type="inferred from homology"/>
<keyword evidence="17" id="KW-1185">Reference proteome</keyword>
<dbReference type="PANTHER" id="PTHR32552">
    <property type="entry name" value="FERRICHROME IRON RECEPTOR-RELATED"/>
    <property type="match status" value="1"/>
</dbReference>
<evidence type="ECO:0000256" key="10">
    <source>
        <dbReference type="ARBA" id="ARBA00023237"/>
    </source>
</evidence>
<evidence type="ECO:0000256" key="2">
    <source>
        <dbReference type="ARBA" id="ARBA00022448"/>
    </source>
</evidence>
<keyword evidence="5 11" id="KW-0812">Transmembrane</keyword>
<keyword evidence="10 11" id="KW-0998">Cell outer membrane</keyword>
<dbReference type="AlphaFoldDB" id="A0A7K1GEI0"/>
<dbReference type="EMBL" id="WJYA01000007">
    <property type="protein sequence ID" value="MTE27707.1"/>
    <property type="molecule type" value="Genomic_DNA"/>
</dbReference>
<evidence type="ECO:0000256" key="3">
    <source>
        <dbReference type="ARBA" id="ARBA00022452"/>
    </source>
</evidence>
<sequence>MAKVFQILIFLLLFTFSSFAQNFNGKILDKANGIALENTAIINLKTLDTSYSNTYGNFKIIEGGKFKIKRLGYNEEIVDIELSTFKIIELTSDPAQLNEVIITANHLPKLLKKSTASIEVIDQSQIQRYNNADFSPILNSTPGVFMQSGALNTNRITIRGIGARNLFGTSKIRAYFKDIPLTNGSGETTIEDFELGSLSEIEIIKGATSSSYGAGLGGTILLKPKYNFGNSTKVSSEFTVGSFGLIKELTNLNIGLNKNAINFTHSITASDGYRDNNDYNRNTFTLSSKHILNAKNDISVLASFVNLKAFIPSSLNESDFINSPSSAAFTWGRSKGFEDSDRGIIGLTWTHQFNESFQQVTSIFTSFRSNYEPRPFNILSENSFAYGLRSRLLGSTELFKKNLNFTIGGEYFKDNYKYKTFENLYEDFEEGTGSVQGDELSNFKENRNYYNLFFESDYELSSRTTFTFGINFNRTSYDLEDKFEVSDNNPDQSGEFKFKSIVSPKFGVSHALTDHIHLFSSISQGFSPISLSETLLPNGQINQNLKPETGWNYEIGSRGLLAKGKLQYGISVYRLNISNLVVSRRTAQDEFIGINAGKTRHDGLELKLDYSGLSSDKLKINTYINYTLNNFKFDEFIDEDSNFSGNDLTGVPSQVFNLGIDYSFNFGLYGNFNYRHVGEIPITDSNSLYSDAYSITYAKIGYEKAFGDHFSLNFSFGINNLFDTTYASQILVNALGFNGAAPRYYYPGNPINYYAAIRLNYVF</sequence>
<keyword evidence="8 12" id="KW-0798">TonB box</keyword>
<dbReference type="InterPro" id="IPR012910">
    <property type="entry name" value="Plug_dom"/>
</dbReference>
<keyword evidence="13" id="KW-0732">Signal</keyword>
<dbReference type="InterPro" id="IPR037066">
    <property type="entry name" value="Plug_dom_sf"/>
</dbReference>
<evidence type="ECO:0000313" key="17">
    <source>
        <dbReference type="Proteomes" id="UP000447545"/>
    </source>
</evidence>
<dbReference type="InterPro" id="IPR036942">
    <property type="entry name" value="Beta-barrel_TonB_sf"/>
</dbReference>
<keyword evidence="2 11" id="KW-0813">Transport</keyword>
<feature type="domain" description="TonB-dependent receptor-like beta-barrel" evidence="14">
    <location>
        <begin position="273"/>
        <end position="721"/>
    </location>
</feature>
<feature type="chain" id="PRO_5029569160" evidence="13">
    <location>
        <begin position="21"/>
        <end position="763"/>
    </location>
</feature>
<dbReference type="PANTHER" id="PTHR32552:SF81">
    <property type="entry name" value="TONB-DEPENDENT OUTER MEMBRANE RECEPTOR"/>
    <property type="match status" value="1"/>
</dbReference>
<keyword evidence="6" id="KW-0408">Iron</keyword>
<keyword evidence="7" id="KW-0406">Ion transport</keyword>
<reference evidence="16 17" key="1">
    <citation type="submission" date="2019-11" db="EMBL/GenBank/DDBJ databases">
        <title>Winogradskyella ouciana sp. nov., isolated from the hadal seawater of the Mariana Trench.</title>
        <authorList>
            <person name="Liu R."/>
        </authorList>
    </citation>
    <scope>NUCLEOTIDE SEQUENCE [LARGE SCALE GENOMIC DNA]</scope>
    <source>
        <strain evidence="16 17">ZXX205</strain>
    </source>
</reference>
<evidence type="ECO:0000256" key="4">
    <source>
        <dbReference type="ARBA" id="ARBA00022496"/>
    </source>
</evidence>
<dbReference type="Gene3D" id="2.170.130.10">
    <property type="entry name" value="TonB-dependent receptor, plug domain"/>
    <property type="match status" value="1"/>
</dbReference>
<feature type="domain" description="TonB-dependent receptor plug" evidence="15">
    <location>
        <begin position="112"/>
        <end position="218"/>
    </location>
</feature>
<name>A0A7K1GEI0_9FLAO</name>
<evidence type="ECO:0000256" key="8">
    <source>
        <dbReference type="ARBA" id="ARBA00023077"/>
    </source>
</evidence>
<feature type="signal peptide" evidence="13">
    <location>
        <begin position="1"/>
        <end position="20"/>
    </location>
</feature>
<dbReference type="InterPro" id="IPR039426">
    <property type="entry name" value="TonB-dep_rcpt-like"/>
</dbReference>
<dbReference type="GO" id="GO:0006826">
    <property type="term" value="P:iron ion transport"/>
    <property type="evidence" value="ECO:0007669"/>
    <property type="project" value="UniProtKB-KW"/>
</dbReference>
<dbReference type="Gene3D" id="2.40.170.20">
    <property type="entry name" value="TonB-dependent receptor, beta-barrel domain"/>
    <property type="match status" value="1"/>
</dbReference>
<comment type="caution">
    <text evidence="16">The sequence shown here is derived from an EMBL/GenBank/DDBJ whole genome shotgun (WGS) entry which is preliminary data.</text>
</comment>
<keyword evidence="4" id="KW-0410">Iron transport</keyword>
<evidence type="ECO:0000256" key="13">
    <source>
        <dbReference type="SAM" id="SignalP"/>
    </source>
</evidence>
<evidence type="ECO:0000259" key="14">
    <source>
        <dbReference type="Pfam" id="PF00593"/>
    </source>
</evidence>
<dbReference type="RefSeq" id="WP_155089724.1">
    <property type="nucleotide sequence ID" value="NZ_WJYA01000007.1"/>
</dbReference>
<evidence type="ECO:0000256" key="5">
    <source>
        <dbReference type="ARBA" id="ARBA00022692"/>
    </source>
</evidence>
<comment type="subcellular location">
    <subcellularLocation>
        <location evidence="1 11">Cell outer membrane</location>
        <topology evidence="1 11">Multi-pass membrane protein</topology>
    </subcellularLocation>
</comment>
<accession>A0A7K1GEI0</accession>
<evidence type="ECO:0000256" key="7">
    <source>
        <dbReference type="ARBA" id="ARBA00023065"/>
    </source>
</evidence>
<evidence type="ECO:0000256" key="6">
    <source>
        <dbReference type="ARBA" id="ARBA00023004"/>
    </source>
</evidence>
<dbReference type="PROSITE" id="PS52016">
    <property type="entry name" value="TONB_DEPENDENT_REC_3"/>
    <property type="match status" value="1"/>
</dbReference>
<evidence type="ECO:0000256" key="12">
    <source>
        <dbReference type="RuleBase" id="RU003357"/>
    </source>
</evidence>
<dbReference type="Proteomes" id="UP000447545">
    <property type="component" value="Unassembled WGS sequence"/>
</dbReference>
<organism evidence="16 17">
    <name type="scientific">Winogradskyella ouciana</name>
    <dbReference type="NCBI Taxonomy" id="2608631"/>
    <lineage>
        <taxon>Bacteria</taxon>
        <taxon>Pseudomonadati</taxon>
        <taxon>Bacteroidota</taxon>
        <taxon>Flavobacteriia</taxon>
        <taxon>Flavobacteriales</taxon>
        <taxon>Flavobacteriaceae</taxon>
        <taxon>Winogradskyella</taxon>
    </lineage>
</organism>
<evidence type="ECO:0000313" key="16">
    <source>
        <dbReference type="EMBL" id="MTE27707.1"/>
    </source>
</evidence>
<dbReference type="Pfam" id="PF00593">
    <property type="entry name" value="TonB_dep_Rec_b-barrel"/>
    <property type="match status" value="1"/>
</dbReference>
<evidence type="ECO:0000259" key="15">
    <source>
        <dbReference type="Pfam" id="PF07715"/>
    </source>
</evidence>
<dbReference type="SUPFAM" id="SSF56935">
    <property type="entry name" value="Porins"/>
    <property type="match status" value="1"/>
</dbReference>
<keyword evidence="3 11" id="KW-1134">Transmembrane beta strand</keyword>